<dbReference type="EMBL" id="VEPZ02000966">
    <property type="protein sequence ID" value="KAE8707014.1"/>
    <property type="molecule type" value="Genomic_DNA"/>
</dbReference>
<organism evidence="2 3">
    <name type="scientific">Hibiscus syriacus</name>
    <name type="common">Rose of Sharon</name>
    <dbReference type="NCBI Taxonomy" id="106335"/>
    <lineage>
        <taxon>Eukaryota</taxon>
        <taxon>Viridiplantae</taxon>
        <taxon>Streptophyta</taxon>
        <taxon>Embryophyta</taxon>
        <taxon>Tracheophyta</taxon>
        <taxon>Spermatophyta</taxon>
        <taxon>Magnoliopsida</taxon>
        <taxon>eudicotyledons</taxon>
        <taxon>Gunneridae</taxon>
        <taxon>Pentapetalae</taxon>
        <taxon>rosids</taxon>
        <taxon>malvids</taxon>
        <taxon>Malvales</taxon>
        <taxon>Malvaceae</taxon>
        <taxon>Malvoideae</taxon>
        <taxon>Hibiscus</taxon>
    </lineage>
</organism>
<dbReference type="PANTHER" id="PTHR33526:SF4">
    <property type="entry name" value="OS07G0123800 PROTEIN"/>
    <property type="match status" value="1"/>
</dbReference>
<accession>A0A6A3AQW5</accession>
<evidence type="ECO:0000256" key="1">
    <source>
        <dbReference type="SAM" id="MobiDB-lite"/>
    </source>
</evidence>
<name>A0A6A3AQW5_HIBSY</name>
<evidence type="ECO:0000313" key="3">
    <source>
        <dbReference type="Proteomes" id="UP000436088"/>
    </source>
</evidence>
<gene>
    <name evidence="2" type="ORF">F3Y22_tig00110387pilonHSYRG00598</name>
</gene>
<feature type="region of interest" description="Disordered" evidence="1">
    <location>
        <begin position="81"/>
        <end position="126"/>
    </location>
</feature>
<sequence>MSKKVTRESKLSRYLKAPIRVLMKARDLYITSMTEYSERISFGTVMGCPTGQLNGLSRSYSVASTKSRNGDDDLRELIRAASTRSLRNKPPMDLHGKQPGRRSPTTGANHMARNHSAGIGRIDEDKPCGFDDKDKIEVKTDVFPRSRSYAVPNKKPVFF</sequence>
<dbReference type="PIRSF" id="PIRSF031279">
    <property type="entry name" value="UCP031279"/>
    <property type="match status" value="1"/>
</dbReference>
<dbReference type="InterPro" id="IPR016972">
    <property type="entry name" value="UCP031279"/>
</dbReference>
<comment type="caution">
    <text evidence="2">The sequence shown here is derived from an EMBL/GenBank/DDBJ whole genome shotgun (WGS) entry which is preliminary data.</text>
</comment>
<dbReference type="AlphaFoldDB" id="A0A6A3AQW5"/>
<keyword evidence="3" id="KW-1185">Reference proteome</keyword>
<dbReference type="OrthoDB" id="694638at2759"/>
<evidence type="ECO:0000313" key="2">
    <source>
        <dbReference type="EMBL" id="KAE8707014.1"/>
    </source>
</evidence>
<dbReference type="Proteomes" id="UP000436088">
    <property type="component" value="Unassembled WGS sequence"/>
</dbReference>
<proteinExistence type="predicted"/>
<dbReference type="PANTHER" id="PTHR33526">
    <property type="entry name" value="OS07G0123800 PROTEIN"/>
    <property type="match status" value="1"/>
</dbReference>
<protein>
    <submittedName>
        <fullName evidence="2">ARM repeat superfamily protein isoform 1</fullName>
    </submittedName>
</protein>
<reference evidence="2" key="1">
    <citation type="submission" date="2019-09" db="EMBL/GenBank/DDBJ databases">
        <title>Draft genome information of white flower Hibiscus syriacus.</title>
        <authorList>
            <person name="Kim Y.-M."/>
        </authorList>
    </citation>
    <scope>NUCLEOTIDE SEQUENCE [LARGE SCALE GENOMIC DNA]</scope>
    <source>
        <strain evidence="2">YM2019G1</strain>
    </source>
</reference>